<evidence type="ECO:0000256" key="3">
    <source>
        <dbReference type="ARBA" id="ARBA00022692"/>
    </source>
</evidence>
<evidence type="ECO:0000256" key="4">
    <source>
        <dbReference type="ARBA" id="ARBA00022989"/>
    </source>
</evidence>
<accession>A0A1U7LLN5</accession>
<sequence>MTLKRQRVEEKLQGVPSKRPRKQAKIKELEKQIITSPTNYNQIVDLLEMCIEDHPETIHFGISALSRVFCHLWKDGRMDGDKDNEDNLIAHWLKEKYIQLVKFLYEMFAHPEPALQVTALRLYFKLLKAQISRLENSVDGVLFPNSSFINAVKAILQSKHFSDALSAEFCSKYLNVHDDIRYFFLKDAAKTINHLPAADLSKQNTVRDNLLNLLLALNTMPTEEKELDTFWSSLVESKKSEKHIIQTLSAHKKVFQECWLALLRLPMTNDQYKSLLLIVHRRIAPYMIKPQLLMDFLTESYDAGGVTSLLALNGLFQLMQKYNLDYPNFYVKLYALFDRNLMHVRYRSRFFRLLELFLSSTHLPASIIASFLKRMSQLALAAPPGAIISIIPLTYNLLKKHPSCMSMIHRTNNPQCTDLFDCSENDPAKTGALDSSLWEMASLQNHFNPNVATLAKILSEQFTKPSYNMEDFLDHSYSTMFEAEITRKIKKPPAIEFQPLEYIFALADENQAAAWFS</sequence>
<evidence type="ECO:0000313" key="7">
    <source>
        <dbReference type="EMBL" id="OLL23452.1"/>
    </source>
</evidence>
<dbReference type="OMA" id="YYNNIVT"/>
<dbReference type="SUPFAM" id="SSF48371">
    <property type="entry name" value="ARM repeat"/>
    <property type="match status" value="1"/>
</dbReference>
<evidence type="ECO:0000256" key="2">
    <source>
        <dbReference type="ARBA" id="ARBA00007797"/>
    </source>
</evidence>
<protein>
    <recommendedName>
        <fullName evidence="6">CCAAT-binding factor domain-containing protein</fullName>
    </recommendedName>
</protein>
<feature type="domain" description="CCAAT-binding factor" evidence="6">
    <location>
        <begin position="308"/>
        <end position="455"/>
    </location>
</feature>
<evidence type="ECO:0000256" key="1">
    <source>
        <dbReference type="ARBA" id="ARBA00004232"/>
    </source>
</evidence>
<dbReference type="InterPro" id="IPR016024">
    <property type="entry name" value="ARM-type_fold"/>
</dbReference>
<evidence type="ECO:0000259" key="6">
    <source>
        <dbReference type="Pfam" id="PF03914"/>
    </source>
</evidence>
<keyword evidence="4" id="KW-1133">Transmembrane helix</keyword>
<dbReference type="STRING" id="1198029.A0A1U7LLN5"/>
<dbReference type="Pfam" id="PF03914">
    <property type="entry name" value="CBF"/>
    <property type="match status" value="1"/>
</dbReference>
<dbReference type="PANTHER" id="PTHR12455">
    <property type="entry name" value="NUCLEOLAR COMPLEX PROTEIN 4"/>
    <property type="match status" value="1"/>
</dbReference>
<organism evidence="7 8">
    <name type="scientific">Neolecta irregularis (strain DAH-3)</name>
    <dbReference type="NCBI Taxonomy" id="1198029"/>
    <lineage>
        <taxon>Eukaryota</taxon>
        <taxon>Fungi</taxon>
        <taxon>Dikarya</taxon>
        <taxon>Ascomycota</taxon>
        <taxon>Taphrinomycotina</taxon>
        <taxon>Neolectales</taxon>
        <taxon>Neolectaceae</taxon>
        <taxon>Neolecta</taxon>
    </lineage>
</organism>
<dbReference type="PANTHER" id="PTHR12455:SF0">
    <property type="entry name" value="NUCLEOLAR COMPLEX PROTEIN 4 HOMOLOG"/>
    <property type="match status" value="1"/>
</dbReference>
<dbReference type="Proteomes" id="UP000186594">
    <property type="component" value="Unassembled WGS sequence"/>
</dbReference>
<dbReference type="InterPro" id="IPR027193">
    <property type="entry name" value="Noc4"/>
</dbReference>
<dbReference type="GO" id="GO:0000447">
    <property type="term" value="P:endonucleolytic cleavage in ITS1 to separate SSU-rRNA from 5.8S rRNA and LSU-rRNA from tricistronic rRNA transcript (SSU-rRNA, 5.8S rRNA, LSU-rRNA)"/>
    <property type="evidence" value="ECO:0007669"/>
    <property type="project" value="EnsemblFungi"/>
</dbReference>
<dbReference type="GO" id="GO:0000472">
    <property type="term" value="P:endonucleolytic cleavage to generate mature 5'-end of SSU-rRNA from (SSU-rRNA, 5.8S rRNA, LSU-rRNA)"/>
    <property type="evidence" value="ECO:0007669"/>
    <property type="project" value="EnsemblFungi"/>
</dbReference>
<dbReference type="EMBL" id="LXFE01001575">
    <property type="protein sequence ID" value="OLL23452.1"/>
    <property type="molecule type" value="Genomic_DNA"/>
</dbReference>
<feature type="region of interest" description="Disordered" evidence="5">
    <location>
        <begin position="1"/>
        <end position="21"/>
    </location>
</feature>
<keyword evidence="8" id="KW-1185">Reference proteome</keyword>
<dbReference type="GO" id="GO:0032040">
    <property type="term" value="C:small-subunit processome"/>
    <property type="evidence" value="ECO:0007669"/>
    <property type="project" value="EnsemblFungi"/>
</dbReference>
<keyword evidence="4" id="KW-0472">Membrane</keyword>
<dbReference type="InterPro" id="IPR005612">
    <property type="entry name" value="CCAAT-binding_factor"/>
</dbReference>
<evidence type="ECO:0000313" key="8">
    <source>
        <dbReference type="Proteomes" id="UP000186594"/>
    </source>
</evidence>
<gene>
    <name evidence="7" type="ORF">NEOLI_001960</name>
</gene>
<keyword evidence="3" id="KW-0812">Transmembrane</keyword>
<name>A0A1U7LLN5_NEOID</name>
<feature type="compositionally biased region" description="Basic and acidic residues" evidence="5">
    <location>
        <begin position="1"/>
        <end position="12"/>
    </location>
</feature>
<comment type="subcellular location">
    <subcellularLocation>
        <location evidence="1">Nucleus membrane</location>
        <topology evidence="1">Multi-pass membrane protein</topology>
    </subcellularLocation>
</comment>
<dbReference type="GO" id="GO:0000480">
    <property type="term" value="P:endonucleolytic cleavage in 5'-ETS of tricistronic rRNA transcript (SSU-rRNA, 5.8S rRNA, LSU-rRNA)"/>
    <property type="evidence" value="ECO:0007669"/>
    <property type="project" value="EnsemblFungi"/>
</dbReference>
<dbReference type="GO" id="GO:0031965">
    <property type="term" value="C:nuclear membrane"/>
    <property type="evidence" value="ECO:0007669"/>
    <property type="project" value="UniProtKB-SubCell"/>
</dbReference>
<comment type="caution">
    <text evidence="7">The sequence shown here is derived from an EMBL/GenBank/DDBJ whole genome shotgun (WGS) entry which is preliminary data.</text>
</comment>
<dbReference type="OrthoDB" id="10263185at2759"/>
<dbReference type="GO" id="GO:0030692">
    <property type="term" value="C:Noc4p-Nop14p complex"/>
    <property type="evidence" value="ECO:0007669"/>
    <property type="project" value="EnsemblFungi"/>
</dbReference>
<comment type="similarity">
    <text evidence="2">Belongs to the CBF/MAK21 family.</text>
</comment>
<proteinExistence type="inferred from homology"/>
<dbReference type="GO" id="GO:0005829">
    <property type="term" value="C:cytosol"/>
    <property type="evidence" value="ECO:0007669"/>
    <property type="project" value="EnsemblFungi"/>
</dbReference>
<dbReference type="AlphaFoldDB" id="A0A1U7LLN5"/>
<reference evidence="7 8" key="1">
    <citation type="submission" date="2016-04" db="EMBL/GenBank/DDBJ databases">
        <title>Evolutionary innovation and constraint leading to complex multicellularity in the Ascomycota.</title>
        <authorList>
            <person name="Cisse O."/>
            <person name="Nguyen A."/>
            <person name="Hewitt D.A."/>
            <person name="Jedd G."/>
            <person name="Stajich J.E."/>
        </authorList>
    </citation>
    <scope>NUCLEOTIDE SEQUENCE [LARGE SCALE GENOMIC DNA]</scope>
    <source>
        <strain evidence="7 8">DAH-3</strain>
    </source>
</reference>
<evidence type="ECO:0000256" key="5">
    <source>
        <dbReference type="SAM" id="MobiDB-lite"/>
    </source>
</evidence>